<dbReference type="SUPFAM" id="SSF52374">
    <property type="entry name" value="Nucleotidylyl transferase"/>
    <property type="match status" value="1"/>
</dbReference>
<comment type="similarity">
    <text evidence="1 12">Belongs to the class-I aminoacyl-tRNA synthetase family.</text>
</comment>
<dbReference type="AlphaFoldDB" id="A0A6P7G4K0"/>
<feature type="domain" description="DALR anticodon binding" evidence="13">
    <location>
        <begin position="448"/>
        <end position="563"/>
    </location>
</feature>
<evidence type="ECO:0000256" key="7">
    <source>
        <dbReference type="ARBA" id="ARBA00023146"/>
    </source>
</evidence>
<proteinExistence type="inferred from homology"/>
<reference evidence="16" key="1">
    <citation type="submission" date="2025-04" db="UniProtKB">
        <authorList>
            <consortium name="RefSeq"/>
        </authorList>
    </citation>
    <scope>IDENTIFICATION</scope>
    <source>
        <tissue evidence="16">Whole insect</tissue>
    </source>
</reference>
<dbReference type="PANTHER" id="PTHR11956:SF11">
    <property type="entry name" value="ARGININE--TRNA LIGASE, MITOCHONDRIAL-RELATED"/>
    <property type="match status" value="1"/>
</dbReference>
<evidence type="ECO:0000256" key="2">
    <source>
        <dbReference type="ARBA" id="ARBA00012837"/>
    </source>
</evidence>
<comment type="catalytic activity">
    <reaction evidence="10">
        <text>tRNA(Arg) + L-arginine + ATP = L-arginyl-tRNA(Arg) + AMP + diphosphate</text>
        <dbReference type="Rhea" id="RHEA:20301"/>
        <dbReference type="Rhea" id="RHEA-COMP:9658"/>
        <dbReference type="Rhea" id="RHEA-COMP:9673"/>
        <dbReference type="ChEBI" id="CHEBI:30616"/>
        <dbReference type="ChEBI" id="CHEBI:32682"/>
        <dbReference type="ChEBI" id="CHEBI:33019"/>
        <dbReference type="ChEBI" id="CHEBI:78442"/>
        <dbReference type="ChEBI" id="CHEBI:78513"/>
        <dbReference type="ChEBI" id="CHEBI:456215"/>
        <dbReference type="EC" id="6.1.1.19"/>
    </reaction>
</comment>
<accession>A0A6P7G4K0</accession>
<dbReference type="InParanoid" id="A0A6P7G4K0"/>
<keyword evidence="5 12" id="KW-0067">ATP-binding</keyword>
<dbReference type="NCBIfam" id="TIGR00456">
    <property type="entry name" value="argS"/>
    <property type="match status" value="1"/>
</dbReference>
<evidence type="ECO:0000256" key="6">
    <source>
        <dbReference type="ARBA" id="ARBA00022917"/>
    </source>
</evidence>
<evidence type="ECO:0000256" key="10">
    <source>
        <dbReference type="ARBA" id="ARBA00049339"/>
    </source>
</evidence>
<evidence type="ECO:0000313" key="14">
    <source>
        <dbReference type="EnsemblMetazoa" id="XP_028139470.1"/>
    </source>
</evidence>
<protein>
    <recommendedName>
        <fullName evidence="9">Probable arginine--tRNA ligase, mitochondrial</fullName>
        <ecNumber evidence="2">6.1.1.19</ecNumber>
    </recommendedName>
    <alternativeName>
        <fullName evidence="8">Arginyl-tRNA synthetase</fullName>
    </alternativeName>
</protein>
<sequence>MSTKLKLYLGRKVIDVLHNSRKLSPLELQPLIRLGNTAEDKIELSLPLNVLEKQLGVTNITEILKIQPDDIIKNVQVVRDRANRRIAFEIDKYIFVKDVMENSASPDLNDKPRNVVIDYSSPNIAKPFHFGHLRSTIIGNFLSNLNHFLSNKVTRLNYIGNWGTQYGFIKLGVEDLKYTIKDIEKDPLKLLYKSYVHANTMAAKDPKFLQRAKDIFSQLESGSKKELQFWKNVMEFSKNDLIETYKRLGIKFDVYNYESDYNVKELEEVLEILRKKNIIHKDKDGKESTVIDDRRVTVVKSDGSGLYLTRDIAAAIDRFKKFNFDRMYYVVDNSQTDHFHNLTKILYRMDLPWANRLTHIKFGRVQGMSSRKGNAIFLKDILDESRDKMIQKQIESPTTKAKIQDGVAADILGISCIVVNDLKRRRQKDYEFAWDQALQAQGDTGIKLQYVHCRLYNLEINSGMMPAKECRPEMLFEREAIALLKDLARFHEILYQANDQLEAYVLVNYLFHLCNHINKAFKTLKVKGTDPDVASQRLLLFKTARELLGNGMTILGLQPLKQM</sequence>
<dbReference type="CTD" id="40929"/>
<dbReference type="InterPro" id="IPR009080">
    <property type="entry name" value="tRNAsynth_Ia_anticodon-bd"/>
</dbReference>
<evidence type="ECO:0000313" key="16">
    <source>
        <dbReference type="RefSeq" id="XP_028139470.1"/>
    </source>
</evidence>
<dbReference type="Proteomes" id="UP001652700">
    <property type="component" value="Unplaced"/>
</dbReference>
<dbReference type="FunFam" id="3.40.50.620:FF:000058">
    <property type="entry name" value="Mitochondrial arginyl-tRNA synthetase"/>
    <property type="match status" value="1"/>
</dbReference>
<reference evidence="14" key="2">
    <citation type="submission" date="2025-05" db="UniProtKB">
        <authorList>
            <consortium name="EnsemblMetazoa"/>
        </authorList>
    </citation>
    <scope>IDENTIFICATION</scope>
</reference>
<dbReference type="FunFam" id="1.10.730.10:FF:000006">
    <property type="entry name" value="Arginyl-tRNA synthetase 2, mitochondrial"/>
    <property type="match status" value="1"/>
</dbReference>
<dbReference type="GO" id="GO:0006420">
    <property type="term" value="P:arginyl-tRNA aminoacylation"/>
    <property type="evidence" value="ECO:0007669"/>
    <property type="project" value="InterPro"/>
</dbReference>
<evidence type="ECO:0000256" key="11">
    <source>
        <dbReference type="ARBA" id="ARBA00049595"/>
    </source>
</evidence>
<dbReference type="EnsemblMetazoa" id="XM_028283669.2">
    <property type="protein sequence ID" value="XP_028139470.1"/>
    <property type="gene ID" value="LOC114333720"/>
</dbReference>
<dbReference type="GO" id="GO:0005739">
    <property type="term" value="C:mitochondrion"/>
    <property type="evidence" value="ECO:0007669"/>
    <property type="project" value="TreeGrafter"/>
</dbReference>
<evidence type="ECO:0000313" key="15">
    <source>
        <dbReference type="Proteomes" id="UP001652700"/>
    </source>
</evidence>
<keyword evidence="7 12" id="KW-0030">Aminoacyl-tRNA synthetase</keyword>
<gene>
    <name evidence="16" type="primary">LOC114333720</name>
</gene>
<dbReference type="KEGG" id="dvv:114333720"/>
<keyword evidence="6 12" id="KW-0648">Protein biosynthesis</keyword>
<dbReference type="InterPro" id="IPR008909">
    <property type="entry name" value="DALR_anticod-bd"/>
</dbReference>
<dbReference type="Pfam" id="PF05746">
    <property type="entry name" value="DALR_1"/>
    <property type="match status" value="1"/>
</dbReference>
<evidence type="ECO:0000256" key="5">
    <source>
        <dbReference type="ARBA" id="ARBA00022840"/>
    </source>
</evidence>
<evidence type="ECO:0000256" key="9">
    <source>
        <dbReference type="ARBA" id="ARBA00039495"/>
    </source>
</evidence>
<dbReference type="RefSeq" id="XP_028139470.1">
    <property type="nucleotide sequence ID" value="XM_028283669.1"/>
</dbReference>
<evidence type="ECO:0000256" key="3">
    <source>
        <dbReference type="ARBA" id="ARBA00022598"/>
    </source>
</evidence>
<dbReference type="InterPro" id="IPR014729">
    <property type="entry name" value="Rossmann-like_a/b/a_fold"/>
</dbReference>
<dbReference type="GeneID" id="114333720"/>
<dbReference type="FunCoup" id="A0A6P7G4K0">
    <property type="interactions" value="1565"/>
</dbReference>
<dbReference type="SMART" id="SM00836">
    <property type="entry name" value="DALR_1"/>
    <property type="match status" value="1"/>
</dbReference>
<evidence type="ECO:0000256" key="4">
    <source>
        <dbReference type="ARBA" id="ARBA00022741"/>
    </source>
</evidence>
<dbReference type="GO" id="GO:0032543">
    <property type="term" value="P:mitochondrial translation"/>
    <property type="evidence" value="ECO:0007669"/>
    <property type="project" value="TreeGrafter"/>
</dbReference>
<name>A0A6P7G4K0_DIAVI</name>
<organism evidence="16">
    <name type="scientific">Diabrotica virgifera virgifera</name>
    <name type="common">western corn rootworm</name>
    <dbReference type="NCBI Taxonomy" id="50390"/>
    <lineage>
        <taxon>Eukaryota</taxon>
        <taxon>Metazoa</taxon>
        <taxon>Ecdysozoa</taxon>
        <taxon>Arthropoda</taxon>
        <taxon>Hexapoda</taxon>
        <taxon>Insecta</taxon>
        <taxon>Pterygota</taxon>
        <taxon>Neoptera</taxon>
        <taxon>Endopterygota</taxon>
        <taxon>Coleoptera</taxon>
        <taxon>Polyphaga</taxon>
        <taxon>Cucujiformia</taxon>
        <taxon>Chrysomeloidea</taxon>
        <taxon>Chrysomelidae</taxon>
        <taxon>Galerucinae</taxon>
        <taxon>Diabroticina</taxon>
        <taxon>Diabroticites</taxon>
        <taxon>Diabrotica</taxon>
    </lineage>
</organism>
<keyword evidence="3 12" id="KW-0436">Ligase</keyword>
<dbReference type="PRINTS" id="PR01038">
    <property type="entry name" value="TRNASYNTHARG"/>
</dbReference>
<dbReference type="GO" id="GO:0004814">
    <property type="term" value="F:arginine-tRNA ligase activity"/>
    <property type="evidence" value="ECO:0007669"/>
    <property type="project" value="UniProtKB-EC"/>
</dbReference>
<dbReference type="Gene3D" id="3.40.50.620">
    <property type="entry name" value="HUPs"/>
    <property type="match status" value="1"/>
</dbReference>
<comment type="function">
    <text evidence="11">Catalyzes the attachment of arginine to tRNA(Arg) in a two-step reaction: arginine is first activated by ATP to form Arg-AMP and then transferred to the acceptor end of tRNA(Arg).</text>
</comment>
<evidence type="ECO:0000256" key="1">
    <source>
        <dbReference type="ARBA" id="ARBA00005594"/>
    </source>
</evidence>
<dbReference type="InterPro" id="IPR001278">
    <property type="entry name" value="Arg-tRNA-ligase"/>
</dbReference>
<evidence type="ECO:0000256" key="8">
    <source>
        <dbReference type="ARBA" id="ARBA00033033"/>
    </source>
</evidence>
<dbReference type="Gene3D" id="1.10.730.10">
    <property type="entry name" value="Isoleucyl-tRNA Synthetase, Domain 1"/>
    <property type="match status" value="1"/>
</dbReference>
<keyword evidence="15" id="KW-1185">Reference proteome</keyword>
<dbReference type="EC" id="6.1.1.19" evidence="2"/>
<dbReference type="OrthoDB" id="68056at2759"/>
<dbReference type="Pfam" id="PF00750">
    <property type="entry name" value="tRNA-synt_1d"/>
    <property type="match status" value="1"/>
</dbReference>
<dbReference type="SUPFAM" id="SSF47323">
    <property type="entry name" value="Anticodon-binding domain of a subclass of class I aminoacyl-tRNA synthetases"/>
    <property type="match status" value="1"/>
</dbReference>
<dbReference type="InterPro" id="IPR035684">
    <property type="entry name" value="ArgRS_core"/>
</dbReference>
<evidence type="ECO:0000259" key="13">
    <source>
        <dbReference type="SMART" id="SM00836"/>
    </source>
</evidence>
<dbReference type="PANTHER" id="PTHR11956">
    <property type="entry name" value="ARGINYL-TRNA SYNTHETASE"/>
    <property type="match status" value="1"/>
</dbReference>
<evidence type="ECO:0000256" key="12">
    <source>
        <dbReference type="RuleBase" id="RU363038"/>
    </source>
</evidence>
<dbReference type="GO" id="GO:0005524">
    <property type="term" value="F:ATP binding"/>
    <property type="evidence" value="ECO:0007669"/>
    <property type="project" value="UniProtKB-KW"/>
</dbReference>
<keyword evidence="4 12" id="KW-0547">Nucleotide-binding</keyword>